<reference evidence="3 4" key="1">
    <citation type="submission" date="2024-10" db="EMBL/GenBank/DDBJ databases">
        <title>Updated reference genomes for cyclostephanoid diatoms.</title>
        <authorList>
            <person name="Roberts W.R."/>
            <person name="Alverson A.J."/>
        </authorList>
    </citation>
    <scope>NUCLEOTIDE SEQUENCE [LARGE SCALE GENOMIC DNA]</scope>
    <source>
        <strain evidence="3 4">AJA232-27</strain>
    </source>
</reference>
<evidence type="ECO:0000256" key="1">
    <source>
        <dbReference type="SAM" id="MobiDB-lite"/>
    </source>
</evidence>
<evidence type="ECO:0000313" key="4">
    <source>
        <dbReference type="Proteomes" id="UP001530293"/>
    </source>
</evidence>
<evidence type="ECO:0000256" key="2">
    <source>
        <dbReference type="SAM" id="SignalP"/>
    </source>
</evidence>
<keyword evidence="2" id="KW-0732">Signal</keyword>
<sequence length="220" mass="25820">MNLIQQNGHRHHRYNHGIHCVLIFIHITKYASAFLASPCQIHEVVKPIARSLWASQSINNDDNATDDDDNATDDDDYDDDDDDVPTVKPYRNRSLAWTLRYRKLNPYEKARARVISFGHRSKEDWDEAASSGQLGQYVPTYPDEMYAPEWVGWDEWLGLMRSYNDTQQLAASILGLKSLEEYYFFVKSDSKRAEGLRIPLRPDLYYEDEWIDEKSFFRRS</sequence>
<proteinExistence type="predicted"/>
<feature type="signal peptide" evidence="2">
    <location>
        <begin position="1"/>
        <end position="33"/>
    </location>
</feature>
<feature type="region of interest" description="Disordered" evidence="1">
    <location>
        <begin position="58"/>
        <end position="87"/>
    </location>
</feature>
<feature type="chain" id="PRO_5044844595" evidence="2">
    <location>
        <begin position="34"/>
        <end position="220"/>
    </location>
</feature>
<accession>A0ABD3LZQ5</accession>
<protein>
    <submittedName>
        <fullName evidence="3">Uncharacterized protein</fullName>
    </submittedName>
</protein>
<dbReference type="AlphaFoldDB" id="A0ABD3LZQ5"/>
<feature type="compositionally biased region" description="Acidic residues" evidence="1">
    <location>
        <begin position="63"/>
        <end position="84"/>
    </location>
</feature>
<dbReference type="EMBL" id="JALLBG020000268">
    <property type="protein sequence ID" value="KAL3757250.1"/>
    <property type="molecule type" value="Genomic_DNA"/>
</dbReference>
<evidence type="ECO:0000313" key="3">
    <source>
        <dbReference type="EMBL" id="KAL3757250.1"/>
    </source>
</evidence>
<dbReference type="Proteomes" id="UP001530293">
    <property type="component" value="Unassembled WGS sequence"/>
</dbReference>
<keyword evidence="4" id="KW-1185">Reference proteome</keyword>
<comment type="caution">
    <text evidence="3">The sequence shown here is derived from an EMBL/GenBank/DDBJ whole genome shotgun (WGS) entry which is preliminary data.</text>
</comment>
<name>A0ABD3LZQ5_9STRA</name>
<gene>
    <name evidence="3" type="ORF">ACHAWU_008411</name>
</gene>
<organism evidence="3 4">
    <name type="scientific">Discostella pseudostelligera</name>
    <dbReference type="NCBI Taxonomy" id="259834"/>
    <lineage>
        <taxon>Eukaryota</taxon>
        <taxon>Sar</taxon>
        <taxon>Stramenopiles</taxon>
        <taxon>Ochrophyta</taxon>
        <taxon>Bacillariophyta</taxon>
        <taxon>Coscinodiscophyceae</taxon>
        <taxon>Thalassiosirophycidae</taxon>
        <taxon>Stephanodiscales</taxon>
        <taxon>Stephanodiscaceae</taxon>
        <taxon>Discostella</taxon>
    </lineage>
</organism>